<dbReference type="AlphaFoldDB" id="A0A644W609"/>
<comment type="caution">
    <text evidence="1">The sequence shown here is derived from an EMBL/GenBank/DDBJ whole genome shotgun (WGS) entry which is preliminary data.</text>
</comment>
<accession>A0A644W609</accession>
<organism evidence="1">
    <name type="scientific">bioreactor metagenome</name>
    <dbReference type="NCBI Taxonomy" id="1076179"/>
    <lineage>
        <taxon>unclassified sequences</taxon>
        <taxon>metagenomes</taxon>
        <taxon>ecological metagenomes</taxon>
    </lineage>
</organism>
<reference evidence="1" key="1">
    <citation type="submission" date="2019-08" db="EMBL/GenBank/DDBJ databases">
        <authorList>
            <person name="Kucharzyk K."/>
            <person name="Murdoch R.W."/>
            <person name="Higgins S."/>
            <person name="Loffler F."/>
        </authorList>
    </citation>
    <scope>NUCLEOTIDE SEQUENCE</scope>
</reference>
<proteinExistence type="predicted"/>
<dbReference type="EMBL" id="VSSQ01000577">
    <property type="protein sequence ID" value="MPL97853.1"/>
    <property type="molecule type" value="Genomic_DNA"/>
</dbReference>
<sequence length="209" mass="23706">MGHEVGERFVGRIEPLLHVQRPLGGFPGVKEVTDQSVSFRDRLGAGDEWAHSHGFPELPGSVGTRPDSGRQKPFLPLPQVLEVLFPGGEPDLLSHLDQPGNAEKGRHPVPYAFPDSEQAEILRILPCGLVKIVGIRLEGFVSLVDQKYARSDLHQLRRGRGRWSRRFLGKLRLDHLRYCSLCPRRRFVRKLTPGHGFARFQVRYRAVRI</sequence>
<protein>
    <submittedName>
        <fullName evidence="1">Uncharacterized protein</fullName>
    </submittedName>
</protein>
<evidence type="ECO:0000313" key="1">
    <source>
        <dbReference type="EMBL" id="MPL97853.1"/>
    </source>
</evidence>
<gene>
    <name evidence="1" type="ORF">SDC9_44048</name>
</gene>
<name>A0A644W609_9ZZZZ</name>